<name>A0ABW3CBM5_9ACTN</name>
<dbReference type="Pfam" id="PF05711">
    <property type="entry name" value="TylF"/>
    <property type="match status" value="1"/>
</dbReference>
<proteinExistence type="predicted"/>
<accession>A0ABW3CBM5</accession>
<dbReference type="GO" id="GO:0008168">
    <property type="term" value="F:methyltransferase activity"/>
    <property type="evidence" value="ECO:0007669"/>
    <property type="project" value="UniProtKB-KW"/>
</dbReference>
<keyword evidence="2" id="KW-1185">Reference proteome</keyword>
<comment type="caution">
    <text evidence="1">The sequence shown here is derived from an EMBL/GenBank/DDBJ whole genome shotgun (WGS) entry which is preliminary data.</text>
</comment>
<sequence length="116" mass="13117">MGLRQAPGMWCHAWMGGWKARTNRTLVALTGYRLTKTAPPQARPKDGRRRFPPDFEDWQREIIEAVRPYTMTGNDKLHALITATRYVHDHAIPGAIVECGVWRGGSMQAAARTLDM</sequence>
<organism evidence="1 2">
    <name type="scientific">Actinomadura adrarensis</name>
    <dbReference type="NCBI Taxonomy" id="1819600"/>
    <lineage>
        <taxon>Bacteria</taxon>
        <taxon>Bacillati</taxon>
        <taxon>Actinomycetota</taxon>
        <taxon>Actinomycetes</taxon>
        <taxon>Streptosporangiales</taxon>
        <taxon>Thermomonosporaceae</taxon>
        <taxon>Actinomadura</taxon>
    </lineage>
</organism>
<dbReference type="EMBL" id="JBHTIR010000197">
    <property type="protein sequence ID" value="MFD0850937.1"/>
    <property type="molecule type" value="Genomic_DNA"/>
</dbReference>
<keyword evidence="1" id="KW-0808">Transferase</keyword>
<dbReference type="InterPro" id="IPR029063">
    <property type="entry name" value="SAM-dependent_MTases_sf"/>
</dbReference>
<keyword evidence="1" id="KW-0489">Methyltransferase</keyword>
<dbReference type="Gene3D" id="3.40.50.150">
    <property type="entry name" value="Vaccinia Virus protein VP39"/>
    <property type="match status" value="1"/>
</dbReference>
<feature type="non-terminal residue" evidence="1">
    <location>
        <position position="116"/>
    </location>
</feature>
<dbReference type="GO" id="GO:0032259">
    <property type="term" value="P:methylation"/>
    <property type="evidence" value="ECO:0007669"/>
    <property type="project" value="UniProtKB-KW"/>
</dbReference>
<dbReference type="InterPro" id="IPR008884">
    <property type="entry name" value="TylF_MeTrfase"/>
</dbReference>
<gene>
    <name evidence="1" type="ORF">ACFQ07_01750</name>
</gene>
<reference evidence="2" key="1">
    <citation type="journal article" date="2019" name="Int. J. Syst. Evol. Microbiol.">
        <title>The Global Catalogue of Microorganisms (GCM) 10K type strain sequencing project: providing services to taxonomists for standard genome sequencing and annotation.</title>
        <authorList>
            <consortium name="The Broad Institute Genomics Platform"/>
            <consortium name="The Broad Institute Genome Sequencing Center for Infectious Disease"/>
            <person name="Wu L."/>
            <person name="Ma J."/>
        </authorList>
    </citation>
    <scope>NUCLEOTIDE SEQUENCE [LARGE SCALE GENOMIC DNA]</scope>
    <source>
        <strain evidence="2">JCM 31696</strain>
    </source>
</reference>
<protein>
    <submittedName>
        <fullName evidence="1">TylF/MycF/NovP-related O-methyltransferase</fullName>
        <ecNumber evidence="1">2.1.1.-</ecNumber>
    </submittedName>
</protein>
<dbReference type="Proteomes" id="UP001597083">
    <property type="component" value="Unassembled WGS sequence"/>
</dbReference>
<evidence type="ECO:0000313" key="2">
    <source>
        <dbReference type="Proteomes" id="UP001597083"/>
    </source>
</evidence>
<evidence type="ECO:0000313" key="1">
    <source>
        <dbReference type="EMBL" id="MFD0850937.1"/>
    </source>
</evidence>
<dbReference type="EC" id="2.1.1.-" evidence="1"/>